<dbReference type="EMBL" id="GL376619">
    <property type="status" value="NOT_ANNOTATED_CDS"/>
    <property type="molecule type" value="Genomic_DNA"/>
</dbReference>
<feature type="compositionally biased region" description="Basic and acidic residues" evidence="1">
    <location>
        <begin position="81"/>
        <end position="92"/>
    </location>
</feature>
<feature type="compositionally biased region" description="Low complexity" evidence="1">
    <location>
        <begin position="96"/>
        <end position="115"/>
    </location>
</feature>
<dbReference type="InterPro" id="IPR023696">
    <property type="entry name" value="Ureohydrolase_dom_sf"/>
</dbReference>
<dbReference type="STRING" id="431595.K3WTA3"/>
<dbReference type="SUPFAM" id="SSF52768">
    <property type="entry name" value="Arginase/deacetylase"/>
    <property type="match status" value="1"/>
</dbReference>
<name>K3WTA3_GLOUD</name>
<dbReference type="VEuPathDB" id="FungiDB:PYU1_G008181"/>
<feature type="region of interest" description="Disordered" evidence="1">
    <location>
        <begin position="1"/>
        <end position="67"/>
    </location>
</feature>
<dbReference type="OMA" id="CLDHHND"/>
<dbReference type="PANTHER" id="PTHR10625">
    <property type="entry name" value="HISTONE DEACETYLASE HDAC1-RELATED"/>
    <property type="match status" value="1"/>
</dbReference>
<feature type="compositionally biased region" description="Low complexity" evidence="1">
    <location>
        <begin position="193"/>
        <end position="202"/>
    </location>
</feature>
<dbReference type="Gene3D" id="3.40.800.20">
    <property type="entry name" value="Histone deacetylase domain"/>
    <property type="match status" value="1"/>
</dbReference>
<dbReference type="AlphaFoldDB" id="K3WTA3"/>
<reference evidence="4" key="2">
    <citation type="submission" date="2010-04" db="EMBL/GenBank/DDBJ databases">
        <authorList>
            <person name="Buell R."/>
            <person name="Hamilton J."/>
            <person name="Hostetler J."/>
        </authorList>
    </citation>
    <scope>NUCLEOTIDE SEQUENCE [LARGE SCALE GENOMIC DNA]</scope>
    <source>
        <strain evidence="4">DAOM:BR144</strain>
    </source>
</reference>
<reference evidence="4" key="1">
    <citation type="journal article" date="2010" name="Genome Biol.">
        <title>Genome sequence of the necrotrophic plant pathogen Pythium ultimum reveals original pathogenicity mechanisms and effector repertoire.</title>
        <authorList>
            <person name="Levesque C.A."/>
            <person name="Brouwer H."/>
            <person name="Cano L."/>
            <person name="Hamilton J.P."/>
            <person name="Holt C."/>
            <person name="Huitema E."/>
            <person name="Raffaele S."/>
            <person name="Robideau G.P."/>
            <person name="Thines M."/>
            <person name="Win J."/>
            <person name="Zerillo M.M."/>
            <person name="Beakes G.W."/>
            <person name="Boore J.L."/>
            <person name="Busam D."/>
            <person name="Dumas B."/>
            <person name="Ferriera S."/>
            <person name="Fuerstenberg S.I."/>
            <person name="Gachon C.M."/>
            <person name="Gaulin E."/>
            <person name="Govers F."/>
            <person name="Grenville-Briggs L."/>
            <person name="Horner N."/>
            <person name="Hostetler J."/>
            <person name="Jiang R.H."/>
            <person name="Johnson J."/>
            <person name="Krajaejun T."/>
            <person name="Lin H."/>
            <person name="Meijer H.J."/>
            <person name="Moore B."/>
            <person name="Morris P."/>
            <person name="Phuntmart V."/>
            <person name="Puiu D."/>
            <person name="Shetty J."/>
            <person name="Stajich J.E."/>
            <person name="Tripathy S."/>
            <person name="Wawra S."/>
            <person name="van West P."/>
            <person name="Whitty B.R."/>
            <person name="Coutinho P.M."/>
            <person name="Henrissat B."/>
            <person name="Martin F."/>
            <person name="Thomas P.D."/>
            <person name="Tyler B.M."/>
            <person name="De Vries R.P."/>
            <person name="Kamoun S."/>
            <person name="Yandell M."/>
            <person name="Tisserat N."/>
            <person name="Buell C.R."/>
        </authorList>
    </citation>
    <scope>NUCLEOTIDE SEQUENCE</scope>
    <source>
        <strain evidence="4">DAOM:BR144</strain>
    </source>
</reference>
<proteinExistence type="predicted"/>
<dbReference type="Proteomes" id="UP000019132">
    <property type="component" value="Unassembled WGS sequence"/>
</dbReference>
<dbReference type="eggNOG" id="KOG1343">
    <property type="taxonomic scope" value="Eukaryota"/>
</dbReference>
<dbReference type="InParanoid" id="K3WTA3"/>
<evidence type="ECO:0000313" key="4">
    <source>
        <dbReference type="Proteomes" id="UP000019132"/>
    </source>
</evidence>
<evidence type="ECO:0000259" key="2">
    <source>
        <dbReference type="Pfam" id="PF00850"/>
    </source>
</evidence>
<dbReference type="GO" id="GO:0004407">
    <property type="term" value="F:histone deacetylase activity"/>
    <property type="evidence" value="ECO:0007669"/>
    <property type="project" value="TreeGrafter"/>
</dbReference>
<feature type="compositionally biased region" description="Basic and acidic residues" evidence="1">
    <location>
        <begin position="1"/>
        <end position="10"/>
    </location>
</feature>
<reference evidence="3" key="3">
    <citation type="submission" date="2015-02" db="UniProtKB">
        <authorList>
            <consortium name="EnsemblProtists"/>
        </authorList>
    </citation>
    <scope>IDENTIFICATION</scope>
    <source>
        <strain evidence="3">DAOM BR144</strain>
    </source>
</reference>
<dbReference type="HOGENOM" id="CLU_013523_0_0_1"/>
<dbReference type="GO" id="GO:0005737">
    <property type="term" value="C:cytoplasm"/>
    <property type="evidence" value="ECO:0007669"/>
    <property type="project" value="TreeGrafter"/>
</dbReference>
<dbReference type="EnsemblProtists" id="PYU1_T008197">
    <property type="protein sequence ID" value="PYU1_T008197"/>
    <property type="gene ID" value="PYU1_G008181"/>
</dbReference>
<organism evidence="3 4">
    <name type="scientific">Globisporangium ultimum (strain ATCC 200006 / CBS 805.95 / DAOM BR144)</name>
    <name type="common">Pythium ultimum</name>
    <dbReference type="NCBI Taxonomy" id="431595"/>
    <lineage>
        <taxon>Eukaryota</taxon>
        <taxon>Sar</taxon>
        <taxon>Stramenopiles</taxon>
        <taxon>Oomycota</taxon>
        <taxon>Peronosporomycetes</taxon>
        <taxon>Pythiales</taxon>
        <taxon>Pythiaceae</taxon>
        <taxon>Globisporangium</taxon>
    </lineage>
</organism>
<protein>
    <recommendedName>
        <fullName evidence="2">Histone deacetylase domain-containing protein</fullName>
    </recommendedName>
</protein>
<feature type="compositionally biased region" description="Low complexity" evidence="1">
    <location>
        <begin position="23"/>
        <end position="32"/>
    </location>
</feature>
<dbReference type="InterPro" id="IPR037138">
    <property type="entry name" value="His_deacetylse_dom_sf"/>
</dbReference>
<feature type="domain" description="Histone deacetylase" evidence="2">
    <location>
        <begin position="281"/>
        <end position="659"/>
    </location>
</feature>
<evidence type="ECO:0000313" key="3">
    <source>
        <dbReference type="EnsemblProtists" id="PYU1_T008197"/>
    </source>
</evidence>
<accession>K3WTA3</accession>
<dbReference type="CDD" id="cd11599">
    <property type="entry name" value="HDAC_classII_2"/>
    <property type="match status" value="1"/>
</dbReference>
<dbReference type="PANTHER" id="PTHR10625:SF26">
    <property type="entry name" value="HISTONE DEACETYLASE DOMAIN-CONTAINING PROTEIN"/>
    <property type="match status" value="1"/>
</dbReference>
<sequence length="726" mass="79790">MNPSRVKPEPFRIYPGSSIIFQPDPSSSVSSSSDDEGSDTSGGTTDPGEKIGALLAAANQRNTLMPSRILKRMSSVTLIEEDARVPQHHVEGRSVTTTTTPASSSASPSSAAGGSESEDKSPPAGGRQRSADEDDDRRFQREESIPLNCMTQERVHFPRKRPAPSPAAGMQGQLNGVEYSWKRPSHQPAPEPSSSHMDVSSSYDDKAAAKSTSLQTPAHIGDNVVMSLPKKVESDTVGTLLVYQPTCLDHHNDTHQENRERLGVLCGPEGVLHKDRFKDLQWANLNELKPARLNDMLRVHSFEYIQHLERVCGLLPEQDEAYSVGRLYDENKDLSYSDWINSEKAKKCYTVTNPPSSGTFDMDAPISKSSYLAARLAAGAVCHAIDKVLTHDAKNAFVVVRPPGHHAGPNGCVEADTFHRRPEMCTCGFCLLNNVAIGAAYALSTYSASYYTSHNGKNASKPIERVAIVDFDIHHGNGTEECIRNLTPHKQNYPLPPSWAPLQFSSYKPWRDEKDQENVLFASIHLYDDDNFYPCSGSGPHGCSPELRDHPNIINMPLDTLGPKYLEERLKLTAKAKKSLMEQASKAFRHNVTTRLLPALTKFHPDLILLSAGFDGHADDFYYFLSEDDYGWITEQIAAVADECCDGRIVSVLEGGYNVVPSKAQKPTTKKNGNNSNFHYAAKLHNREVDEELHTYGSLARSCASHVMALASASKGRGYEPPTPSG</sequence>
<feature type="region of interest" description="Disordered" evidence="1">
    <location>
        <begin position="81"/>
        <end position="215"/>
    </location>
</feature>
<dbReference type="GO" id="GO:0000118">
    <property type="term" value="C:histone deacetylase complex"/>
    <property type="evidence" value="ECO:0007669"/>
    <property type="project" value="TreeGrafter"/>
</dbReference>
<evidence type="ECO:0000256" key="1">
    <source>
        <dbReference type="SAM" id="MobiDB-lite"/>
    </source>
</evidence>
<dbReference type="Pfam" id="PF00850">
    <property type="entry name" value="Hist_deacetyl"/>
    <property type="match status" value="1"/>
</dbReference>
<dbReference type="GO" id="GO:0040029">
    <property type="term" value="P:epigenetic regulation of gene expression"/>
    <property type="evidence" value="ECO:0007669"/>
    <property type="project" value="TreeGrafter"/>
</dbReference>
<keyword evidence="4" id="KW-1185">Reference proteome</keyword>
<dbReference type="InterPro" id="IPR023801">
    <property type="entry name" value="His_deacetylse_dom"/>
</dbReference>